<evidence type="ECO:0000313" key="2">
    <source>
        <dbReference type="Proteomes" id="UP000249057"/>
    </source>
</evidence>
<protein>
    <submittedName>
        <fullName evidence="1">Uncharacterized protein</fullName>
    </submittedName>
</protein>
<gene>
    <name evidence="1" type="ORF">BO95DRAFT_464824</name>
</gene>
<accession>A0ACD1G601</accession>
<name>A0ACD1G601_9EURO</name>
<organism evidence="1 2">
    <name type="scientific">Aspergillus brunneoviolaceus CBS 621.78</name>
    <dbReference type="NCBI Taxonomy" id="1450534"/>
    <lineage>
        <taxon>Eukaryota</taxon>
        <taxon>Fungi</taxon>
        <taxon>Dikarya</taxon>
        <taxon>Ascomycota</taxon>
        <taxon>Pezizomycotina</taxon>
        <taxon>Eurotiomycetes</taxon>
        <taxon>Eurotiomycetidae</taxon>
        <taxon>Eurotiales</taxon>
        <taxon>Aspergillaceae</taxon>
        <taxon>Aspergillus</taxon>
        <taxon>Aspergillus subgen. Circumdati</taxon>
    </lineage>
</organism>
<evidence type="ECO:0000313" key="1">
    <source>
        <dbReference type="EMBL" id="RAH44583.1"/>
    </source>
</evidence>
<keyword evidence="2" id="KW-1185">Reference proteome</keyword>
<dbReference type="EMBL" id="KZ825352">
    <property type="protein sequence ID" value="RAH44583.1"/>
    <property type="molecule type" value="Genomic_DNA"/>
</dbReference>
<proteinExistence type="predicted"/>
<dbReference type="Proteomes" id="UP000249057">
    <property type="component" value="Unassembled WGS sequence"/>
</dbReference>
<reference evidence="1" key="1">
    <citation type="submission" date="2018-02" db="EMBL/GenBank/DDBJ databases">
        <title>The genomes of Aspergillus section Nigri reveals drivers in fungal speciation.</title>
        <authorList>
            <consortium name="DOE Joint Genome Institute"/>
            <person name="Vesth T.C."/>
            <person name="Nybo J."/>
            <person name="Theobald S."/>
            <person name="Brandl J."/>
            <person name="Frisvad J.C."/>
            <person name="Nielsen K.F."/>
            <person name="Lyhne E.K."/>
            <person name="Kogle M.E."/>
            <person name="Kuo A."/>
            <person name="Riley R."/>
            <person name="Clum A."/>
            <person name="Nolan M."/>
            <person name="Lipzen A."/>
            <person name="Salamov A."/>
            <person name="Henrissat B."/>
            <person name="Wiebenga A."/>
            <person name="De vries R.P."/>
            <person name="Grigoriev I.V."/>
            <person name="Mortensen U.H."/>
            <person name="Andersen M.R."/>
            <person name="Baker S.E."/>
        </authorList>
    </citation>
    <scope>NUCLEOTIDE SEQUENCE</scope>
    <source>
        <strain evidence="1">CBS 621.78</strain>
    </source>
</reference>
<sequence>MLYLRRKQAPITVASSSKHQAIQTKHSAQIAPGLSVNYYNARRKIKDLELNPNRHGLLISSQRMFRLVITRSAIDLRRGSMHGFRKDLDEPLDVPYSRGYHLISGGDGRLELLLASD</sequence>